<protein>
    <submittedName>
        <fullName evidence="1">Uncharacterized protein</fullName>
    </submittedName>
</protein>
<accession>A0A9Q0DM52</accession>
<proteinExistence type="predicted"/>
<dbReference type="AlphaFoldDB" id="A0A9Q0DM52"/>
<organism evidence="1 2">
    <name type="scientific">Muraenolepis orangiensis</name>
    <name type="common">Patagonian moray cod</name>
    <dbReference type="NCBI Taxonomy" id="630683"/>
    <lineage>
        <taxon>Eukaryota</taxon>
        <taxon>Metazoa</taxon>
        <taxon>Chordata</taxon>
        <taxon>Craniata</taxon>
        <taxon>Vertebrata</taxon>
        <taxon>Euteleostomi</taxon>
        <taxon>Actinopterygii</taxon>
        <taxon>Neopterygii</taxon>
        <taxon>Teleostei</taxon>
        <taxon>Neoteleostei</taxon>
        <taxon>Acanthomorphata</taxon>
        <taxon>Zeiogadaria</taxon>
        <taxon>Gadariae</taxon>
        <taxon>Gadiformes</taxon>
        <taxon>Muraenolepidoidei</taxon>
        <taxon>Muraenolepididae</taxon>
        <taxon>Muraenolepis</taxon>
    </lineage>
</organism>
<gene>
    <name evidence="1" type="ORF">NHX12_008872</name>
</gene>
<keyword evidence="2" id="KW-1185">Reference proteome</keyword>
<dbReference type="Proteomes" id="UP001148018">
    <property type="component" value="Unassembled WGS sequence"/>
</dbReference>
<comment type="caution">
    <text evidence="1">The sequence shown here is derived from an EMBL/GenBank/DDBJ whole genome shotgun (WGS) entry which is preliminary data.</text>
</comment>
<evidence type="ECO:0000313" key="1">
    <source>
        <dbReference type="EMBL" id="KAJ3590924.1"/>
    </source>
</evidence>
<dbReference type="EMBL" id="JANIIK010000114">
    <property type="protein sequence ID" value="KAJ3590924.1"/>
    <property type="molecule type" value="Genomic_DNA"/>
</dbReference>
<evidence type="ECO:0000313" key="2">
    <source>
        <dbReference type="Proteomes" id="UP001148018"/>
    </source>
</evidence>
<reference evidence="1" key="1">
    <citation type="submission" date="2022-07" db="EMBL/GenBank/DDBJ databases">
        <title>Chromosome-level genome of Muraenolepis orangiensis.</title>
        <authorList>
            <person name="Kim J."/>
        </authorList>
    </citation>
    <scope>NUCLEOTIDE SEQUENCE</scope>
    <source>
        <strain evidence="1">KU_S4_2022</strain>
        <tissue evidence="1">Muscle</tissue>
    </source>
</reference>
<name>A0A9Q0DM52_9TELE</name>
<sequence>MIAASCTTRSGFHRGAALPEVSLGSLGGSVSNGISPRVELDSQIRAVEVGAVGEQEMGWLGGWEATPRWDSRRLWGGLALLSSGEPAMIEE</sequence>